<dbReference type="EC" id="5.2.1.8" evidence="10"/>
<comment type="similarity">
    <text evidence="3 10">Belongs to the FKBP-type PPIase family.</text>
</comment>
<dbReference type="GO" id="GO:0003755">
    <property type="term" value="F:peptidyl-prolyl cis-trans isomerase activity"/>
    <property type="evidence" value="ECO:0007669"/>
    <property type="project" value="UniProtKB-UniRule"/>
</dbReference>
<evidence type="ECO:0000256" key="10">
    <source>
        <dbReference type="RuleBase" id="RU003915"/>
    </source>
</evidence>
<comment type="caution">
    <text evidence="12">The sequence shown here is derived from an EMBL/GenBank/DDBJ whole genome shotgun (WGS) entry which is preliminary data.</text>
</comment>
<dbReference type="Proteomes" id="UP000267187">
    <property type="component" value="Unassembled WGS sequence"/>
</dbReference>
<evidence type="ECO:0000256" key="4">
    <source>
        <dbReference type="ARBA" id="ARBA00022490"/>
    </source>
</evidence>
<dbReference type="Gene3D" id="3.10.50.40">
    <property type="match status" value="1"/>
</dbReference>
<dbReference type="PROSITE" id="PS50059">
    <property type="entry name" value="FKBP_PPIASE"/>
    <property type="match status" value="1"/>
</dbReference>
<dbReference type="OrthoDB" id="9808891at2"/>
<keyword evidence="5 9" id="KW-0697">Rotamase</keyword>
<evidence type="ECO:0000313" key="12">
    <source>
        <dbReference type="EMBL" id="RMA80074.1"/>
    </source>
</evidence>
<evidence type="ECO:0000259" key="11">
    <source>
        <dbReference type="PROSITE" id="PS50059"/>
    </source>
</evidence>
<keyword evidence="4" id="KW-0963">Cytoplasm</keyword>
<evidence type="ECO:0000256" key="9">
    <source>
        <dbReference type="PROSITE-ProRule" id="PRU00277"/>
    </source>
</evidence>
<comment type="catalytic activity">
    <reaction evidence="1 9 10">
        <text>[protein]-peptidylproline (omega=180) = [protein]-peptidylproline (omega=0)</text>
        <dbReference type="Rhea" id="RHEA:16237"/>
        <dbReference type="Rhea" id="RHEA-COMP:10747"/>
        <dbReference type="Rhea" id="RHEA-COMP:10748"/>
        <dbReference type="ChEBI" id="CHEBI:83833"/>
        <dbReference type="ChEBI" id="CHEBI:83834"/>
        <dbReference type="EC" id="5.2.1.8"/>
    </reaction>
</comment>
<keyword evidence="6" id="KW-0143">Chaperone</keyword>
<comment type="function">
    <text evidence="8">Also involved in hydrogenase metallocenter assembly, probably by participating in the nickel insertion step. This function in hydrogenase biosynthesis requires chaperone activity and the presence of the metal-binding domain, but not PPIase activity.</text>
</comment>
<evidence type="ECO:0000256" key="1">
    <source>
        <dbReference type="ARBA" id="ARBA00000971"/>
    </source>
</evidence>
<keyword evidence="13" id="KW-1185">Reference proteome</keyword>
<feature type="domain" description="PPIase FKBP-type" evidence="11">
    <location>
        <begin position="7"/>
        <end position="97"/>
    </location>
</feature>
<dbReference type="InterPro" id="IPR048261">
    <property type="entry name" value="SlpA/SlyD-like_ins_sf"/>
</dbReference>
<dbReference type="GO" id="GO:0042026">
    <property type="term" value="P:protein refolding"/>
    <property type="evidence" value="ECO:0007669"/>
    <property type="project" value="UniProtKB-ARBA"/>
</dbReference>
<sequence>MDKIHTHSVVTFDFVARTATGQELDSSVKRGEPLHILMGADNVIEGIEDALLGKSVGDSMNLDIPAAKAYGEYVDELVQNAPRDAFQIDSLEVGDRFNATTEDGEEISVKVTHIDGDSITVDGNHELAGLDLNFSIDVLAVREATEVEVEIGQAIEDEG</sequence>
<evidence type="ECO:0000256" key="5">
    <source>
        <dbReference type="ARBA" id="ARBA00023110"/>
    </source>
</evidence>
<evidence type="ECO:0000313" key="13">
    <source>
        <dbReference type="Proteomes" id="UP000267187"/>
    </source>
</evidence>
<keyword evidence="7 9" id="KW-0413">Isomerase</keyword>
<accession>A0A3M0A6Y9</accession>
<proteinExistence type="inferred from homology"/>
<comment type="subcellular location">
    <subcellularLocation>
        <location evidence="2">Cytoplasm</location>
    </subcellularLocation>
</comment>
<evidence type="ECO:0000256" key="2">
    <source>
        <dbReference type="ARBA" id="ARBA00004496"/>
    </source>
</evidence>
<dbReference type="Pfam" id="PF00254">
    <property type="entry name" value="FKBP_C"/>
    <property type="match status" value="1"/>
</dbReference>
<dbReference type="GO" id="GO:0005737">
    <property type="term" value="C:cytoplasm"/>
    <property type="evidence" value="ECO:0007669"/>
    <property type="project" value="UniProtKB-SubCell"/>
</dbReference>
<organism evidence="12 13">
    <name type="scientific">Umboniibacter marinipuniceus</name>
    <dbReference type="NCBI Taxonomy" id="569599"/>
    <lineage>
        <taxon>Bacteria</taxon>
        <taxon>Pseudomonadati</taxon>
        <taxon>Pseudomonadota</taxon>
        <taxon>Gammaproteobacteria</taxon>
        <taxon>Cellvibrionales</taxon>
        <taxon>Cellvibrionaceae</taxon>
        <taxon>Umboniibacter</taxon>
    </lineage>
</organism>
<dbReference type="AlphaFoldDB" id="A0A3M0A6Y9"/>
<dbReference type="RefSeq" id="WP_121876757.1">
    <property type="nucleotide sequence ID" value="NZ_REFJ01000003.1"/>
</dbReference>
<evidence type="ECO:0000256" key="6">
    <source>
        <dbReference type="ARBA" id="ARBA00023186"/>
    </source>
</evidence>
<reference evidence="12 13" key="1">
    <citation type="submission" date="2018-10" db="EMBL/GenBank/DDBJ databases">
        <title>Genomic Encyclopedia of Type Strains, Phase IV (KMG-IV): sequencing the most valuable type-strain genomes for metagenomic binning, comparative biology and taxonomic classification.</title>
        <authorList>
            <person name="Goeker M."/>
        </authorList>
    </citation>
    <scope>NUCLEOTIDE SEQUENCE [LARGE SCALE GENOMIC DNA]</scope>
    <source>
        <strain evidence="12 13">DSM 25080</strain>
    </source>
</reference>
<dbReference type="SUPFAM" id="SSF54534">
    <property type="entry name" value="FKBP-like"/>
    <property type="match status" value="1"/>
</dbReference>
<dbReference type="Gene3D" id="2.40.10.330">
    <property type="match status" value="1"/>
</dbReference>
<name>A0A3M0A6Y9_9GAMM</name>
<gene>
    <name evidence="12" type="ORF">DFR27_1430</name>
</gene>
<dbReference type="InterPro" id="IPR046357">
    <property type="entry name" value="PPIase_dom_sf"/>
</dbReference>
<evidence type="ECO:0000256" key="8">
    <source>
        <dbReference type="ARBA" id="ARBA00037071"/>
    </source>
</evidence>
<dbReference type="PANTHER" id="PTHR47861">
    <property type="entry name" value="FKBP-TYPE PEPTIDYL-PROLYL CIS-TRANS ISOMERASE SLYD"/>
    <property type="match status" value="1"/>
</dbReference>
<evidence type="ECO:0000256" key="3">
    <source>
        <dbReference type="ARBA" id="ARBA00006577"/>
    </source>
</evidence>
<dbReference type="EMBL" id="REFJ01000003">
    <property type="protein sequence ID" value="RMA80074.1"/>
    <property type="molecule type" value="Genomic_DNA"/>
</dbReference>
<dbReference type="InterPro" id="IPR001179">
    <property type="entry name" value="PPIase_FKBP_dom"/>
</dbReference>
<dbReference type="PANTHER" id="PTHR47861:SF3">
    <property type="entry name" value="FKBP-TYPE PEPTIDYL-PROLYL CIS-TRANS ISOMERASE SLYD"/>
    <property type="match status" value="1"/>
</dbReference>
<evidence type="ECO:0000256" key="7">
    <source>
        <dbReference type="ARBA" id="ARBA00023235"/>
    </source>
</evidence>
<protein>
    <recommendedName>
        <fullName evidence="10">Peptidyl-prolyl cis-trans isomerase</fullName>
        <ecNumber evidence="10">5.2.1.8</ecNumber>
    </recommendedName>
</protein>